<organism evidence="2 3">
    <name type="scientific">Melipona quadrifasciata</name>
    <dbReference type="NCBI Taxonomy" id="166423"/>
    <lineage>
        <taxon>Eukaryota</taxon>
        <taxon>Metazoa</taxon>
        <taxon>Ecdysozoa</taxon>
        <taxon>Arthropoda</taxon>
        <taxon>Hexapoda</taxon>
        <taxon>Insecta</taxon>
        <taxon>Pterygota</taxon>
        <taxon>Neoptera</taxon>
        <taxon>Endopterygota</taxon>
        <taxon>Hymenoptera</taxon>
        <taxon>Apocrita</taxon>
        <taxon>Aculeata</taxon>
        <taxon>Apoidea</taxon>
        <taxon>Anthophila</taxon>
        <taxon>Apidae</taxon>
        <taxon>Melipona</taxon>
    </lineage>
</organism>
<gene>
    <name evidence="2" type="ORF">WN51_10064</name>
</gene>
<proteinExistence type="predicted"/>
<dbReference type="Proteomes" id="UP000053105">
    <property type="component" value="Unassembled WGS sequence"/>
</dbReference>
<keyword evidence="3" id="KW-1185">Reference proteome</keyword>
<protein>
    <submittedName>
        <fullName evidence="2">Uncharacterized protein</fullName>
    </submittedName>
</protein>
<sequence>MVNPTPRSRKRTREEKGVESSWGRTTNAKARTSTRRHQVLQRCCFLKNKFCKHVQINVNSPECVKRKYECGDLELKNLFSIDQTRNFSPD</sequence>
<evidence type="ECO:0000256" key="1">
    <source>
        <dbReference type="SAM" id="MobiDB-lite"/>
    </source>
</evidence>
<dbReference type="EMBL" id="KQ435716">
    <property type="protein sequence ID" value="KOX79017.1"/>
    <property type="molecule type" value="Genomic_DNA"/>
</dbReference>
<accession>A0A0M9A7V5</accession>
<feature type="compositionally biased region" description="Polar residues" evidence="1">
    <location>
        <begin position="22"/>
        <end position="31"/>
    </location>
</feature>
<dbReference type="AlphaFoldDB" id="A0A0M9A7V5"/>
<name>A0A0M9A7V5_9HYME</name>
<evidence type="ECO:0000313" key="2">
    <source>
        <dbReference type="EMBL" id="KOX79017.1"/>
    </source>
</evidence>
<evidence type="ECO:0000313" key="3">
    <source>
        <dbReference type="Proteomes" id="UP000053105"/>
    </source>
</evidence>
<reference evidence="2 3" key="1">
    <citation type="submission" date="2015-07" db="EMBL/GenBank/DDBJ databases">
        <title>The genome of Melipona quadrifasciata.</title>
        <authorList>
            <person name="Pan H."/>
            <person name="Kapheim K."/>
        </authorList>
    </citation>
    <scope>NUCLEOTIDE SEQUENCE [LARGE SCALE GENOMIC DNA]</scope>
    <source>
        <strain evidence="2">0111107301</strain>
        <tissue evidence="2">Whole body</tissue>
    </source>
</reference>
<feature type="region of interest" description="Disordered" evidence="1">
    <location>
        <begin position="1"/>
        <end position="33"/>
    </location>
</feature>